<dbReference type="EMBL" id="CABWIL020000048">
    <property type="protein sequence ID" value="CAB3974544.1"/>
    <property type="molecule type" value="Genomic_DNA"/>
</dbReference>
<dbReference type="Proteomes" id="UP000494301">
    <property type="component" value="Unassembled WGS sequence"/>
</dbReference>
<accession>A0A6J5JRK8</accession>
<sequence>MGLFVETFKELLVMRIFFRKYVPNHGVTEFMSVLSEMRLPMVVRTNSDNISFIVSPTAIQRNDMVRFQVVRATCRHKPPLAT</sequence>
<evidence type="ECO:0000313" key="1">
    <source>
        <dbReference type="EMBL" id="CAB3974544.1"/>
    </source>
</evidence>
<reference evidence="1 2" key="1">
    <citation type="submission" date="2020-04" db="EMBL/GenBank/DDBJ databases">
        <authorList>
            <person name="Depoorter E."/>
        </authorList>
    </citation>
    <scope>NUCLEOTIDE SEQUENCE [LARGE SCALE GENOMIC DNA]</scope>
    <source>
        <strain evidence="1 2">BCC0217</strain>
    </source>
</reference>
<dbReference type="AlphaFoldDB" id="A0A6J5JRK8"/>
<proteinExistence type="predicted"/>
<gene>
    <name evidence="1" type="ORF">BLA3211_08064</name>
</gene>
<protein>
    <submittedName>
        <fullName evidence="1">Uncharacterized protein</fullName>
    </submittedName>
</protein>
<evidence type="ECO:0000313" key="2">
    <source>
        <dbReference type="Proteomes" id="UP000494301"/>
    </source>
</evidence>
<name>A0A6J5JRK8_9BURK</name>
<organism evidence="1 2">
    <name type="scientific">Burkholderia aenigmatica</name>
    <dbReference type="NCBI Taxonomy" id="2015348"/>
    <lineage>
        <taxon>Bacteria</taxon>
        <taxon>Pseudomonadati</taxon>
        <taxon>Pseudomonadota</taxon>
        <taxon>Betaproteobacteria</taxon>
        <taxon>Burkholderiales</taxon>
        <taxon>Burkholderiaceae</taxon>
        <taxon>Burkholderia</taxon>
        <taxon>Burkholderia cepacia complex</taxon>
    </lineage>
</organism>